<sequence>MDATKIKTWTSDSVEFAKEKIDICINNAKEKTDTLLTQSKQLSQSIHDLKQAVDNVLHYAEEYSCHYEIKPYKAPVELEETSDDSDSSVIERYRRLVIKKEMLAKVSSQRVYY</sequence>
<evidence type="ECO:0000313" key="1">
    <source>
        <dbReference type="EMBL" id="JAV83710.1"/>
    </source>
</evidence>
<protein>
    <submittedName>
        <fullName evidence="1">Uncharacterized protein</fullName>
    </submittedName>
</protein>
<proteinExistence type="predicted"/>
<dbReference type="EMBL" id="GEZM01034593">
    <property type="protein sequence ID" value="JAV83710.1"/>
    <property type="molecule type" value="Transcribed_RNA"/>
</dbReference>
<dbReference type="EMBL" id="GEZM01034589">
    <property type="protein sequence ID" value="JAV83717.1"/>
    <property type="molecule type" value="Transcribed_RNA"/>
</dbReference>
<name>A0A1Y1MGD8_PHOPY</name>
<dbReference type="AlphaFoldDB" id="A0A1Y1MGD8"/>
<organism evidence="1">
    <name type="scientific">Photinus pyralis</name>
    <name type="common">Common eastern firefly</name>
    <name type="synonym">Lampyris pyralis</name>
    <dbReference type="NCBI Taxonomy" id="7054"/>
    <lineage>
        <taxon>Eukaryota</taxon>
        <taxon>Metazoa</taxon>
        <taxon>Ecdysozoa</taxon>
        <taxon>Arthropoda</taxon>
        <taxon>Hexapoda</taxon>
        <taxon>Insecta</taxon>
        <taxon>Pterygota</taxon>
        <taxon>Neoptera</taxon>
        <taxon>Endopterygota</taxon>
        <taxon>Coleoptera</taxon>
        <taxon>Polyphaga</taxon>
        <taxon>Elateriformia</taxon>
        <taxon>Elateroidea</taxon>
        <taxon>Lampyridae</taxon>
        <taxon>Lampyrinae</taxon>
        <taxon>Photinus</taxon>
    </lineage>
</organism>
<reference evidence="1" key="1">
    <citation type="journal article" date="2016" name="Sci. Rep.">
        <title>Molecular characterization of firefly nuptial gifts: a multi-omics approach sheds light on postcopulatory sexual selection.</title>
        <authorList>
            <person name="Al-Wathiqui N."/>
            <person name="Fallon T.R."/>
            <person name="South A."/>
            <person name="Weng J.K."/>
            <person name="Lewis S.M."/>
        </authorList>
    </citation>
    <scope>NUCLEOTIDE SEQUENCE</scope>
</reference>
<accession>A0A1Y1MGD8</accession>
<dbReference type="EMBL" id="GEZM01034588">
    <property type="protein sequence ID" value="JAV83719.1"/>
    <property type="molecule type" value="Transcribed_RNA"/>
</dbReference>
<dbReference type="EMBL" id="GEZM01034590">
    <property type="protein sequence ID" value="JAV83715.1"/>
    <property type="molecule type" value="Transcribed_RNA"/>
</dbReference>